<evidence type="ECO:0000313" key="3">
    <source>
        <dbReference type="Proteomes" id="UP000295504"/>
    </source>
</evidence>
<evidence type="ECO:0000259" key="1">
    <source>
        <dbReference type="Pfam" id="PF00882"/>
    </source>
</evidence>
<protein>
    <submittedName>
        <fullName evidence="2">Zinc dependent phospholipase C</fullName>
    </submittedName>
</protein>
<comment type="caution">
    <text evidence="2">The sequence shown here is derived from an EMBL/GenBank/DDBJ whole genome shotgun (WGS) entry which is preliminary data.</text>
</comment>
<reference evidence="2 3" key="1">
    <citation type="submission" date="2019-03" db="EMBL/GenBank/DDBJ databases">
        <title>Genomic Encyclopedia of Type Strains, Phase IV (KMG-IV): sequencing the most valuable type-strain genomes for metagenomic binning, comparative biology and taxonomic classification.</title>
        <authorList>
            <person name="Goeker M."/>
        </authorList>
    </citation>
    <scope>NUCLEOTIDE SEQUENCE [LARGE SCALE GENOMIC DNA]</scope>
    <source>
        <strain evidence="2 3">DSM 100013</strain>
    </source>
</reference>
<dbReference type="InterPro" id="IPR029002">
    <property type="entry name" value="PLPC/GPLD1"/>
</dbReference>
<sequence>MLTLNHLDLAKFILRISTHSNLRRYRVLFTLGCIWPDINLLTYIVGHNSNKRLTDVEKHMEKLMKLKYLSPVNAFRFGVALHYVADCFTMAHNPLIFKGNIMEHLDYEKKLFSQIRKRFNMSVENLSQLKQEEEFVSITQMHKNYLKNDMSCSNDANYIIYACIRITDILNSQWARKKLSYCSNAFRRGLYLQN</sequence>
<proteinExistence type="predicted"/>
<dbReference type="EMBL" id="SLYC01000024">
    <property type="protein sequence ID" value="TCQ01703.1"/>
    <property type="molecule type" value="Genomic_DNA"/>
</dbReference>
<evidence type="ECO:0000313" key="2">
    <source>
        <dbReference type="EMBL" id="TCQ01703.1"/>
    </source>
</evidence>
<name>A0A4R2U243_9FIRM</name>
<accession>A0A4R2U243</accession>
<dbReference type="RefSeq" id="WP_132848828.1">
    <property type="nucleotide sequence ID" value="NZ_CP058648.1"/>
</dbReference>
<dbReference type="AlphaFoldDB" id="A0A4R2U243"/>
<gene>
    <name evidence="2" type="ORF">EDD79_102444</name>
</gene>
<organism evidence="2 3">
    <name type="scientific">Serpentinicella alkaliphila</name>
    <dbReference type="NCBI Taxonomy" id="1734049"/>
    <lineage>
        <taxon>Bacteria</taxon>
        <taxon>Bacillati</taxon>
        <taxon>Bacillota</taxon>
        <taxon>Clostridia</taxon>
        <taxon>Peptostreptococcales</taxon>
        <taxon>Natronincolaceae</taxon>
        <taxon>Serpentinicella</taxon>
    </lineage>
</organism>
<keyword evidence="3" id="KW-1185">Reference proteome</keyword>
<dbReference type="Pfam" id="PF00882">
    <property type="entry name" value="Zn_dep_PLPC"/>
    <property type="match status" value="1"/>
</dbReference>
<dbReference type="OrthoDB" id="2878022at2"/>
<dbReference type="Proteomes" id="UP000295504">
    <property type="component" value="Unassembled WGS sequence"/>
</dbReference>
<feature type="domain" description="Phospholipase C/D" evidence="1">
    <location>
        <begin position="6"/>
        <end position="130"/>
    </location>
</feature>